<dbReference type="STRING" id="1121390.SAMN02746041_03231"/>
<dbReference type="Proteomes" id="UP000192783">
    <property type="component" value="Unassembled WGS sequence"/>
</dbReference>
<protein>
    <submittedName>
        <fullName evidence="2">Conjugal transfer pilus assembly protein TraU</fullName>
    </submittedName>
</protein>
<name>A0A1W1XXT0_9BACT</name>
<evidence type="ECO:0000256" key="1">
    <source>
        <dbReference type="SAM" id="SignalP"/>
    </source>
</evidence>
<dbReference type="Pfam" id="PF06834">
    <property type="entry name" value="TraU"/>
    <property type="match status" value="1"/>
</dbReference>
<keyword evidence="3" id="KW-1185">Reference proteome</keyword>
<dbReference type="AlphaFoldDB" id="A0A1W1XXT0"/>
<accession>A0A1W1XXT0</accession>
<reference evidence="2 3" key="1">
    <citation type="submission" date="2017-04" db="EMBL/GenBank/DDBJ databases">
        <authorList>
            <person name="Afonso C.L."/>
            <person name="Miller P.J."/>
            <person name="Scott M.A."/>
            <person name="Spackman E."/>
            <person name="Goraichik I."/>
            <person name="Dimitrov K.M."/>
            <person name="Suarez D.L."/>
            <person name="Swayne D.E."/>
        </authorList>
    </citation>
    <scope>NUCLEOTIDE SEQUENCE [LARGE SCALE GENOMIC DNA]</scope>
    <source>
        <strain evidence="2 3">DSM 13146</strain>
    </source>
</reference>
<evidence type="ECO:0000313" key="3">
    <source>
        <dbReference type="Proteomes" id="UP000192783"/>
    </source>
</evidence>
<dbReference type="InterPro" id="IPR009649">
    <property type="entry name" value="TraU"/>
</dbReference>
<proteinExistence type="predicted"/>
<sequence length="385" mass="41864">MFRFANLSIILLILLSSLPVRADTIPADMGKLTCPDANIFTRLFDGVCWSCMFPIRLAGMTIFNGANSAPSDAADDAICVCGGDLKKGRLPTVGFTLGFWQPTRIIEITRRPFCFPTLMGAKFGGMEWFNMNTGGVISPNNIPDAGQNGYNYYNFHYYSFPLLTILELLDLPNCNVGGFSDLDVLVMSEYFPNWGDDPLSAVVNPEVALFALPAGIAALPIDCAAASTGHPRDGLYWAAGCWGSMYPLTGNIVTNFSPVQGSSLAAARALALLSRIGLHDRTVGDDAVCEPQKMPILKKTQYKMQMMFPVCEANSGVPQSSSGDTTMGGLQVPEVDPRSVMDVCCHDIGKSTLQWGEWRSQPATGEEFVYVLWQWTDCCLGVLLN</sequence>
<feature type="signal peptide" evidence="1">
    <location>
        <begin position="1"/>
        <end position="22"/>
    </location>
</feature>
<keyword evidence="1" id="KW-0732">Signal</keyword>
<evidence type="ECO:0000313" key="2">
    <source>
        <dbReference type="EMBL" id="SMC28318.1"/>
    </source>
</evidence>
<dbReference type="OrthoDB" id="9788211at2"/>
<dbReference type="EMBL" id="FWXF01000031">
    <property type="protein sequence ID" value="SMC28318.1"/>
    <property type="molecule type" value="Genomic_DNA"/>
</dbReference>
<feature type="chain" id="PRO_5011963875" evidence="1">
    <location>
        <begin position="23"/>
        <end position="385"/>
    </location>
</feature>
<dbReference type="RefSeq" id="WP_084059109.1">
    <property type="nucleotide sequence ID" value="NZ_FWXF01000031.1"/>
</dbReference>
<organism evidence="2 3">
    <name type="scientific">Desulfacinum hydrothermale DSM 13146</name>
    <dbReference type="NCBI Taxonomy" id="1121390"/>
    <lineage>
        <taxon>Bacteria</taxon>
        <taxon>Pseudomonadati</taxon>
        <taxon>Thermodesulfobacteriota</taxon>
        <taxon>Syntrophobacteria</taxon>
        <taxon>Syntrophobacterales</taxon>
        <taxon>Syntrophobacteraceae</taxon>
        <taxon>Desulfacinum</taxon>
    </lineage>
</organism>
<gene>
    <name evidence="2" type="ORF">SAMN02746041_03231</name>
</gene>